<dbReference type="InterPro" id="IPR018484">
    <property type="entry name" value="FGGY_N"/>
</dbReference>
<evidence type="ECO:0000256" key="10">
    <source>
        <dbReference type="RuleBase" id="RU003733"/>
    </source>
</evidence>
<feature type="binding site" evidence="9">
    <location>
        <position position="271"/>
    </location>
    <ligand>
        <name>ATP</name>
        <dbReference type="ChEBI" id="CHEBI:30616"/>
    </ligand>
</feature>
<evidence type="ECO:0000259" key="11">
    <source>
        <dbReference type="Pfam" id="PF00370"/>
    </source>
</evidence>
<evidence type="ECO:0000256" key="7">
    <source>
        <dbReference type="ARBA" id="ARBA00022840"/>
    </source>
</evidence>
<dbReference type="FunFam" id="3.30.420.40:FF:000007">
    <property type="entry name" value="Glycerol kinase"/>
    <property type="match status" value="1"/>
</dbReference>
<feature type="binding site" evidence="9">
    <location>
        <position position="18"/>
    </location>
    <ligand>
        <name>ATP</name>
        <dbReference type="ChEBI" id="CHEBI:30616"/>
    </ligand>
</feature>
<feature type="binding site" evidence="9">
    <location>
        <position position="249"/>
    </location>
    <ligand>
        <name>glycerol</name>
        <dbReference type="ChEBI" id="CHEBI:17754"/>
    </ligand>
</feature>
<feature type="binding site" evidence="9">
    <location>
        <position position="314"/>
    </location>
    <ligand>
        <name>ADP</name>
        <dbReference type="ChEBI" id="CHEBI:456216"/>
    </ligand>
</feature>
<feature type="binding site" evidence="9">
    <location>
        <position position="18"/>
    </location>
    <ligand>
        <name>ADP</name>
        <dbReference type="ChEBI" id="CHEBI:456216"/>
    </ligand>
</feature>
<dbReference type="Pfam" id="PF00370">
    <property type="entry name" value="FGGY_N"/>
    <property type="match status" value="1"/>
</dbReference>
<evidence type="ECO:0000256" key="2">
    <source>
        <dbReference type="ARBA" id="ARBA00009156"/>
    </source>
</evidence>
<evidence type="ECO:0000256" key="5">
    <source>
        <dbReference type="ARBA" id="ARBA00022777"/>
    </source>
</evidence>
<comment type="catalytic activity">
    <reaction evidence="8 9">
        <text>glycerol + ATP = sn-glycerol 3-phosphate + ADP + H(+)</text>
        <dbReference type="Rhea" id="RHEA:21644"/>
        <dbReference type="ChEBI" id="CHEBI:15378"/>
        <dbReference type="ChEBI" id="CHEBI:17754"/>
        <dbReference type="ChEBI" id="CHEBI:30616"/>
        <dbReference type="ChEBI" id="CHEBI:57597"/>
        <dbReference type="ChEBI" id="CHEBI:456216"/>
        <dbReference type="EC" id="2.7.1.30"/>
    </reaction>
</comment>
<dbReference type="Pfam" id="PF02782">
    <property type="entry name" value="FGGY_C"/>
    <property type="match status" value="1"/>
</dbReference>
<dbReference type="GO" id="GO:0006072">
    <property type="term" value="P:glycerol-3-phosphate metabolic process"/>
    <property type="evidence" value="ECO:0007669"/>
    <property type="project" value="InterPro"/>
</dbReference>
<dbReference type="InterPro" id="IPR000577">
    <property type="entry name" value="Carb_kinase_FGGY"/>
</dbReference>
<comment type="similarity">
    <text evidence="2 9 10">Belongs to the FGGY kinase family.</text>
</comment>
<dbReference type="InterPro" id="IPR005999">
    <property type="entry name" value="Glycerol_kin"/>
</dbReference>
<dbReference type="EC" id="2.7.1.30" evidence="9"/>
<feature type="binding site" evidence="9">
    <location>
        <position position="18"/>
    </location>
    <ligand>
        <name>sn-glycerol 3-phosphate</name>
        <dbReference type="ChEBI" id="CHEBI:57597"/>
    </ligand>
</feature>
<dbReference type="PIRSF" id="PIRSF000538">
    <property type="entry name" value="GlpK"/>
    <property type="match status" value="1"/>
</dbReference>
<keyword evidence="7 9" id="KW-0067">ATP-binding</keyword>
<evidence type="ECO:0000256" key="8">
    <source>
        <dbReference type="ARBA" id="ARBA00052101"/>
    </source>
</evidence>
<feature type="binding site" evidence="9">
    <location>
        <position position="140"/>
    </location>
    <ligand>
        <name>glycerol</name>
        <dbReference type="ChEBI" id="CHEBI:17754"/>
    </ligand>
</feature>
<feature type="domain" description="Carbohydrate kinase FGGY N-terminal" evidence="11">
    <location>
        <begin position="11"/>
        <end position="256"/>
    </location>
</feature>
<comment type="activity regulation">
    <text evidence="9">Inhibited by fructose 1,6-bisphosphate (FBP).</text>
</comment>
<comment type="function">
    <text evidence="9">Key enzyme in the regulation of glycerol uptake and metabolism. Catalyzes the phosphorylation of glycerol to yield sn-glycerol 3-phosphate.</text>
</comment>
<dbReference type="GO" id="GO:0005829">
    <property type="term" value="C:cytosol"/>
    <property type="evidence" value="ECO:0007669"/>
    <property type="project" value="TreeGrafter"/>
</dbReference>
<feature type="binding site" evidence="9">
    <location>
        <position position="20"/>
    </location>
    <ligand>
        <name>ATP</name>
        <dbReference type="ChEBI" id="CHEBI:30616"/>
    </ligand>
</feature>
<dbReference type="NCBIfam" id="NF000756">
    <property type="entry name" value="PRK00047.1"/>
    <property type="match status" value="1"/>
</dbReference>
<comment type="pathway">
    <text evidence="1 9">Polyol metabolism; glycerol degradation via glycerol kinase pathway; sn-glycerol 3-phosphate from glycerol: step 1/1.</text>
</comment>
<feature type="binding site" evidence="9">
    <location>
        <position position="88"/>
    </location>
    <ligand>
        <name>glycerol</name>
        <dbReference type="ChEBI" id="CHEBI:17754"/>
    </ligand>
</feature>
<evidence type="ECO:0000259" key="12">
    <source>
        <dbReference type="Pfam" id="PF02782"/>
    </source>
</evidence>
<feature type="binding site" evidence="9">
    <location>
        <position position="22"/>
    </location>
    <ligand>
        <name>ADP</name>
        <dbReference type="ChEBI" id="CHEBI:456216"/>
    </ligand>
</feature>
<dbReference type="FunFam" id="3.30.420.40:FF:000008">
    <property type="entry name" value="Glycerol kinase"/>
    <property type="match status" value="1"/>
</dbReference>
<evidence type="ECO:0000256" key="6">
    <source>
        <dbReference type="ARBA" id="ARBA00022798"/>
    </source>
</evidence>
<feature type="binding site" evidence="9">
    <location>
        <position position="415"/>
    </location>
    <ligand>
        <name>ATP</name>
        <dbReference type="ChEBI" id="CHEBI:30616"/>
    </ligand>
</feature>
<evidence type="ECO:0000256" key="3">
    <source>
        <dbReference type="ARBA" id="ARBA00022679"/>
    </source>
</evidence>
<feature type="domain" description="Carbohydrate kinase FGGY C-terminal" evidence="12">
    <location>
        <begin position="266"/>
        <end position="454"/>
    </location>
</feature>
<dbReference type="GO" id="GO:0019563">
    <property type="term" value="P:glycerol catabolic process"/>
    <property type="evidence" value="ECO:0007669"/>
    <property type="project" value="UniProtKB-UniRule"/>
</dbReference>
<feature type="binding site" evidence="9">
    <location>
        <position position="314"/>
    </location>
    <ligand>
        <name>ATP</name>
        <dbReference type="ChEBI" id="CHEBI:30616"/>
    </ligand>
</feature>
<dbReference type="PROSITE" id="PS00933">
    <property type="entry name" value="FGGY_KINASES_1"/>
    <property type="match status" value="1"/>
</dbReference>
<organism evidence="13 14">
    <name type="scientific">Candidatus Accumulibacter proximus</name>
    <dbReference type="NCBI Taxonomy" id="2954385"/>
    <lineage>
        <taxon>Bacteria</taxon>
        <taxon>Pseudomonadati</taxon>
        <taxon>Pseudomonadota</taxon>
        <taxon>Betaproteobacteria</taxon>
        <taxon>Candidatus Accumulibacter</taxon>
    </lineage>
</organism>
<dbReference type="InterPro" id="IPR043129">
    <property type="entry name" value="ATPase_NBD"/>
</dbReference>
<sequence>MPETPTSQQFVLALDQGTTSSRAMLFGRDGRIHGVAQQEYAQYYPQPGWVEHDADEIWQTQLAVARAVLRDRGIPAKQIAAVGLTNQRETSVLWDRASGEPLHRAIVWQDRRTAGLCDQLAAAGHAELFRERTGLVLDAYFSGTKLKWLLDHIPGARARAERGELAFGTIDSWLAWKLSAGRVHVTDPSNASRTLLFDIRRLCWDDELLALLDIPPAVLPRLVDSSGPITPLASDLLGAPVPLAGIAGDQQAATYGQACLEQGMAKNTYGTGCFLMMNTGQRAMNSHHRMLTTIGWRLQEKTTYLLEGSVFMGGAIVQWLRDGLGMISRSDEIEALAASVPDSGGVYLVPAHTGLGAPYWDPYARGALLGMTRGTNRAHVARAALEAIAYQSAEVLNAMELDCGEHLRELRVDGGAAANDLLLQFQADLLGVPVVRPRITETTALGAAYLAGLAVGFWRDEAELTSLWHAERRFEPGMPAEQRATLLGGWRRAVERCRHWVEAD</sequence>
<feature type="binding site" evidence="9">
    <location>
        <position position="88"/>
    </location>
    <ligand>
        <name>sn-glycerol 3-phosphate</name>
        <dbReference type="ChEBI" id="CHEBI:57597"/>
    </ligand>
</feature>
<dbReference type="NCBIfam" id="TIGR01311">
    <property type="entry name" value="glycerol_kin"/>
    <property type="match status" value="1"/>
</dbReference>
<evidence type="ECO:0000313" key="13">
    <source>
        <dbReference type="EMBL" id="MBK7676126.1"/>
    </source>
</evidence>
<accession>A0A935Q219</accession>
<reference evidence="13 14" key="1">
    <citation type="submission" date="2020-10" db="EMBL/GenBank/DDBJ databases">
        <title>Connecting structure to function with the recovery of over 1000 high-quality activated sludge metagenome-assembled genomes encoding full-length rRNA genes using long-read sequencing.</title>
        <authorList>
            <person name="Singleton C.M."/>
            <person name="Petriglieri F."/>
            <person name="Kristensen J.M."/>
            <person name="Kirkegaard R.H."/>
            <person name="Michaelsen T.Y."/>
            <person name="Andersen M.H."/>
            <person name="Karst S.M."/>
            <person name="Dueholm M.S."/>
            <person name="Nielsen P.H."/>
            <person name="Albertsen M."/>
        </authorList>
    </citation>
    <scope>NUCLEOTIDE SEQUENCE [LARGE SCALE GENOMIC DNA]</scope>
    <source>
        <strain evidence="13">EsbW_18-Q3-R4-48_BATAC.285</strain>
    </source>
</reference>
<feature type="binding site" evidence="9">
    <location>
        <position position="19"/>
    </location>
    <ligand>
        <name>ATP</name>
        <dbReference type="ChEBI" id="CHEBI:30616"/>
    </ligand>
</feature>
<dbReference type="EMBL" id="JADJMH010000016">
    <property type="protein sequence ID" value="MBK7676126.1"/>
    <property type="molecule type" value="Genomic_DNA"/>
</dbReference>
<feature type="binding site" evidence="9">
    <location>
        <position position="318"/>
    </location>
    <ligand>
        <name>ATP</name>
        <dbReference type="ChEBI" id="CHEBI:30616"/>
    </ligand>
</feature>
<feature type="binding site" evidence="9">
    <location>
        <position position="249"/>
    </location>
    <ligand>
        <name>sn-glycerol 3-phosphate</name>
        <dbReference type="ChEBI" id="CHEBI:57597"/>
    </ligand>
</feature>
<gene>
    <name evidence="9 13" type="primary">glpK</name>
    <name evidence="13" type="ORF">IPJ27_16015</name>
</gene>
<dbReference type="PROSITE" id="PS00445">
    <property type="entry name" value="FGGY_KINASES_2"/>
    <property type="match status" value="1"/>
</dbReference>
<name>A0A935Q219_9PROT</name>
<keyword evidence="5 9" id="KW-0418">Kinase</keyword>
<protein>
    <recommendedName>
        <fullName evidence="9">Glycerol kinase</fullName>
        <ecNumber evidence="9">2.7.1.30</ecNumber>
    </recommendedName>
    <alternativeName>
        <fullName evidence="9">ATP:glycerol 3-phosphotransferase</fullName>
    </alternativeName>
    <alternativeName>
        <fullName evidence="9">Glycerokinase</fullName>
        <shortName evidence="9">GK</shortName>
    </alternativeName>
</protein>
<feature type="binding site" evidence="9">
    <location>
        <position position="250"/>
    </location>
    <ligand>
        <name>glycerol</name>
        <dbReference type="ChEBI" id="CHEBI:17754"/>
    </ligand>
</feature>
<feature type="binding site" evidence="9">
    <location>
        <position position="89"/>
    </location>
    <ligand>
        <name>glycerol</name>
        <dbReference type="ChEBI" id="CHEBI:17754"/>
    </ligand>
</feature>
<dbReference type="CDD" id="cd07786">
    <property type="entry name" value="FGGY_EcGK_like"/>
    <property type="match status" value="1"/>
</dbReference>
<evidence type="ECO:0000256" key="9">
    <source>
        <dbReference type="HAMAP-Rule" id="MF_00186"/>
    </source>
</evidence>
<dbReference type="SUPFAM" id="SSF53067">
    <property type="entry name" value="Actin-like ATPase domain"/>
    <property type="match status" value="2"/>
</dbReference>
<feature type="binding site" evidence="9">
    <location>
        <position position="140"/>
    </location>
    <ligand>
        <name>sn-glycerol 3-phosphate</name>
        <dbReference type="ChEBI" id="CHEBI:57597"/>
    </ligand>
</feature>
<dbReference type="PANTHER" id="PTHR10196:SF69">
    <property type="entry name" value="GLYCEROL KINASE"/>
    <property type="match status" value="1"/>
</dbReference>
<dbReference type="InterPro" id="IPR018485">
    <property type="entry name" value="FGGY_C"/>
</dbReference>
<keyword evidence="3 9" id="KW-0808">Transferase</keyword>
<keyword evidence="6 9" id="KW-0319">Glycerol metabolism</keyword>
<feature type="binding site" evidence="9">
    <location>
        <position position="415"/>
    </location>
    <ligand>
        <name>ADP</name>
        <dbReference type="ChEBI" id="CHEBI:456216"/>
    </ligand>
</feature>
<feature type="binding site" evidence="9">
    <location>
        <position position="271"/>
    </location>
    <ligand>
        <name>ADP</name>
        <dbReference type="ChEBI" id="CHEBI:456216"/>
    </ligand>
</feature>
<dbReference type="HAMAP" id="MF_00186">
    <property type="entry name" value="Glycerol_kin"/>
    <property type="match status" value="1"/>
</dbReference>
<dbReference type="GO" id="GO:0005524">
    <property type="term" value="F:ATP binding"/>
    <property type="evidence" value="ECO:0007669"/>
    <property type="project" value="UniProtKB-UniRule"/>
</dbReference>
<feature type="binding site" evidence="9">
    <location>
        <position position="419"/>
    </location>
    <ligand>
        <name>ADP</name>
        <dbReference type="ChEBI" id="CHEBI:456216"/>
    </ligand>
</feature>
<dbReference type="Gene3D" id="3.30.420.40">
    <property type="match status" value="2"/>
</dbReference>
<feature type="binding site" evidence="9">
    <location>
        <position position="89"/>
    </location>
    <ligand>
        <name>sn-glycerol 3-phosphate</name>
        <dbReference type="ChEBI" id="CHEBI:57597"/>
    </ligand>
</feature>
<evidence type="ECO:0000313" key="14">
    <source>
        <dbReference type="Proteomes" id="UP000697998"/>
    </source>
</evidence>
<dbReference type="InterPro" id="IPR018483">
    <property type="entry name" value="Carb_kinase_FGGY_CS"/>
</dbReference>
<proteinExistence type="inferred from homology"/>
<dbReference type="PANTHER" id="PTHR10196">
    <property type="entry name" value="SUGAR KINASE"/>
    <property type="match status" value="1"/>
</dbReference>
<dbReference type="Proteomes" id="UP000697998">
    <property type="component" value="Unassembled WGS sequence"/>
</dbReference>
<dbReference type="GO" id="GO:0004370">
    <property type="term" value="F:glycerol kinase activity"/>
    <property type="evidence" value="ECO:0007669"/>
    <property type="project" value="UniProtKB-UniRule"/>
</dbReference>
<keyword evidence="4 9" id="KW-0547">Nucleotide-binding</keyword>
<evidence type="ECO:0000256" key="4">
    <source>
        <dbReference type="ARBA" id="ARBA00022741"/>
    </source>
</evidence>
<evidence type="ECO:0000256" key="1">
    <source>
        <dbReference type="ARBA" id="ARBA00005190"/>
    </source>
</evidence>
<dbReference type="AlphaFoldDB" id="A0A935Q219"/>
<comment type="caution">
    <text evidence="13">The sequence shown here is derived from an EMBL/GenBank/DDBJ whole genome shotgun (WGS) entry which is preliminary data.</text>
</comment>